<dbReference type="SUPFAM" id="SSF56601">
    <property type="entry name" value="beta-lactamase/transpeptidase-like"/>
    <property type="match status" value="1"/>
</dbReference>
<dbReference type="InterPro" id="IPR050789">
    <property type="entry name" value="Diverse_Enzym_Activities"/>
</dbReference>
<dbReference type="EMBL" id="MDGQ01000005">
    <property type="protein sequence ID" value="OEK05588.1"/>
    <property type="molecule type" value="Genomic_DNA"/>
</dbReference>
<evidence type="ECO:0000313" key="3">
    <source>
        <dbReference type="Proteomes" id="UP000095552"/>
    </source>
</evidence>
<dbReference type="STRING" id="1563681.BFP71_14165"/>
<dbReference type="PANTHER" id="PTHR43283">
    <property type="entry name" value="BETA-LACTAMASE-RELATED"/>
    <property type="match status" value="1"/>
</dbReference>
<dbReference type="InterPro" id="IPR001466">
    <property type="entry name" value="Beta-lactam-related"/>
</dbReference>
<proteinExistence type="predicted"/>
<dbReference type="Proteomes" id="UP000095552">
    <property type="component" value="Unassembled WGS sequence"/>
</dbReference>
<comment type="caution">
    <text evidence="2">The sequence shown here is derived from an EMBL/GenBank/DDBJ whole genome shotgun (WGS) entry which is preliminary data.</text>
</comment>
<feature type="domain" description="Beta-lactamase-related" evidence="1">
    <location>
        <begin position="1"/>
        <end position="296"/>
    </location>
</feature>
<reference evidence="2 3" key="1">
    <citation type="submission" date="2016-08" db="EMBL/GenBank/DDBJ databases">
        <title>Draft genome of Fabibacter sp. strain SK-8.</title>
        <authorList>
            <person name="Wong S.-K."/>
            <person name="Hamasaki K."/>
            <person name="Yoshizawa S."/>
        </authorList>
    </citation>
    <scope>NUCLEOTIDE SEQUENCE [LARGE SCALE GENOMIC DNA]</scope>
    <source>
        <strain evidence="2 3">SK-8</strain>
    </source>
</reference>
<keyword evidence="2" id="KW-0378">Hydrolase</keyword>
<accession>A0A1E5T2H1</accession>
<gene>
    <name evidence="2" type="ORF">BFP71_14165</name>
</gene>
<evidence type="ECO:0000313" key="2">
    <source>
        <dbReference type="EMBL" id="OEK05588.1"/>
    </source>
</evidence>
<name>A0A1E5T2H1_9BACT</name>
<dbReference type="InterPro" id="IPR012338">
    <property type="entry name" value="Beta-lactam/transpept-like"/>
</dbReference>
<dbReference type="PANTHER" id="PTHR43283:SF18">
    <property type="match status" value="1"/>
</dbReference>
<dbReference type="Gene3D" id="3.40.710.10">
    <property type="entry name" value="DD-peptidase/beta-lactamase superfamily"/>
    <property type="match status" value="1"/>
</dbReference>
<dbReference type="Pfam" id="PF00144">
    <property type="entry name" value="Beta-lactamase"/>
    <property type="match status" value="1"/>
</dbReference>
<dbReference type="AlphaFoldDB" id="A0A1E5T2H1"/>
<organism evidence="2 3">
    <name type="scientific">Roseivirga misakiensis</name>
    <dbReference type="NCBI Taxonomy" id="1563681"/>
    <lineage>
        <taxon>Bacteria</taxon>
        <taxon>Pseudomonadati</taxon>
        <taxon>Bacteroidota</taxon>
        <taxon>Cytophagia</taxon>
        <taxon>Cytophagales</taxon>
        <taxon>Roseivirgaceae</taxon>
        <taxon>Roseivirga</taxon>
    </lineage>
</organism>
<evidence type="ECO:0000259" key="1">
    <source>
        <dbReference type="Pfam" id="PF00144"/>
    </source>
</evidence>
<protein>
    <submittedName>
        <fullName evidence="2">Serine hydrolase</fullName>
    </submittedName>
</protein>
<dbReference type="GO" id="GO:0016787">
    <property type="term" value="F:hydrolase activity"/>
    <property type="evidence" value="ECO:0007669"/>
    <property type="project" value="UniProtKB-KW"/>
</dbReference>
<keyword evidence="3" id="KW-1185">Reference proteome</keyword>
<sequence length="312" mass="35081">MPGLSLAIINDNEIVHHQVYGVQNLENETPISKSSIFEGASLSKPIFAYFVMKMVEKGMIDLDRPLYEYWNHPAIDSASRDWYKLITPRMVLSHSTGFPNHAQGKIISIPFKPGTDFLYSGEAYQYLAAIIGLENGVQWREKFNAIFEGEVTEPLKMKNTSFLWNDHLAEHKVYGHKNGKPTDNGLGGWSGKTFNAFSSIHSEASEYALFIQAMLKREGLSADGFDEMLATQNKFDETNPLRKETGQTGWGLGFAQKETRNGLMHLHTGNNHDFQSYAMFVPDQEYGIVLFTNSGKMIPLIQGLEGVLGKQF</sequence>